<comment type="subcellular location">
    <subcellularLocation>
        <location evidence="6">Cell membrane</location>
        <topology evidence="6">Multi-pass membrane protein</topology>
    </subcellularLocation>
    <subcellularLocation>
        <location evidence="1">Membrane</location>
        <topology evidence="1">Multi-pass membrane protein</topology>
    </subcellularLocation>
</comment>
<evidence type="ECO:0000256" key="7">
    <source>
        <dbReference type="SAM" id="Phobius"/>
    </source>
</evidence>
<evidence type="ECO:0000256" key="4">
    <source>
        <dbReference type="ARBA" id="ARBA00022989"/>
    </source>
</evidence>
<feature type="transmembrane region" description="Helical" evidence="7">
    <location>
        <begin position="194"/>
        <end position="212"/>
    </location>
</feature>
<sequence>MQRAFVETIVLGLACGPLGVWILLLRRSYAAESLSHAMLPGLVIAALAGLPLIFGAAAGVLVAAILIAAVRGDVGVAVVVSGLFGLGGILALSPETPPRLGELLFGDLLGVTTGDLLVAVALTVGVLVALALAYRSLAVAGFEQRGGRADLALLAILGVTTVAAVQGLGNLLLVALILAPAAAALNLAQRLPSILTLAAVLAVVSGVAGLVISYQLELAAGASIALCATALSGVALLKPKLATP</sequence>
<dbReference type="Gene3D" id="1.10.3470.10">
    <property type="entry name" value="ABC transporter involved in vitamin B12 uptake, BtuC"/>
    <property type="match status" value="1"/>
</dbReference>
<protein>
    <submittedName>
        <fullName evidence="8">Metal ABC transporter permease</fullName>
    </submittedName>
</protein>
<dbReference type="EMBL" id="JAPCID010000012">
    <property type="protein sequence ID" value="MDA0137837.1"/>
    <property type="molecule type" value="Genomic_DNA"/>
</dbReference>
<evidence type="ECO:0000256" key="1">
    <source>
        <dbReference type="ARBA" id="ARBA00004141"/>
    </source>
</evidence>
<evidence type="ECO:0000256" key="6">
    <source>
        <dbReference type="RuleBase" id="RU003943"/>
    </source>
</evidence>
<dbReference type="PANTHER" id="PTHR30477">
    <property type="entry name" value="ABC-TRANSPORTER METAL-BINDING PROTEIN"/>
    <property type="match status" value="1"/>
</dbReference>
<comment type="similarity">
    <text evidence="2 6">Belongs to the ABC-3 integral membrane protein family.</text>
</comment>
<evidence type="ECO:0000256" key="5">
    <source>
        <dbReference type="ARBA" id="ARBA00023136"/>
    </source>
</evidence>
<dbReference type="Proteomes" id="UP001147700">
    <property type="component" value="Unassembled WGS sequence"/>
</dbReference>
<keyword evidence="4 7" id="KW-1133">Transmembrane helix</keyword>
<evidence type="ECO:0000256" key="3">
    <source>
        <dbReference type="ARBA" id="ARBA00022692"/>
    </source>
</evidence>
<feature type="transmembrane region" description="Helical" evidence="7">
    <location>
        <begin position="171"/>
        <end position="187"/>
    </location>
</feature>
<dbReference type="PANTHER" id="PTHR30477:SF13">
    <property type="entry name" value="IRON TRANSPORT SYSTEM MEMBRANE PROTEIN HI_0360-RELATED"/>
    <property type="match status" value="1"/>
</dbReference>
<keyword evidence="9" id="KW-1185">Reference proteome</keyword>
<comment type="caution">
    <text evidence="8">The sequence shown here is derived from an EMBL/GenBank/DDBJ whole genome shotgun (WGS) entry which is preliminary data.</text>
</comment>
<proteinExistence type="inferred from homology"/>
<keyword evidence="6" id="KW-0813">Transport</keyword>
<organism evidence="8 9">
    <name type="scientific">Solirubrobacter deserti</name>
    <dbReference type="NCBI Taxonomy" id="2282478"/>
    <lineage>
        <taxon>Bacteria</taxon>
        <taxon>Bacillati</taxon>
        <taxon>Actinomycetota</taxon>
        <taxon>Thermoleophilia</taxon>
        <taxon>Solirubrobacterales</taxon>
        <taxon>Solirubrobacteraceae</taxon>
        <taxon>Solirubrobacter</taxon>
    </lineage>
</organism>
<feature type="transmembrane region" description="Helical" evidence="7">
    <location>
        <begin position="218"/>
        <end position="237"/>
    </location>
</feature>
<feature type="transmembrane region" description="Helical" evidence="7">
    <location>
        <begin position="40"/>
        <end position="67"/>
    </location>
</feature>
<dbReference type="RefSeq" id="WP_202952738.1">
    <property type="nucleotide sequence ID" value="NZ_JAPCID010000012.1"/>
</dbReference>
<evidence type="ECO:0000313" key="9">
    <source>
        <dbReference type="Proteomes" id="UP001147700"/>
    </source>
</evidence>
<accession>A0ABT4RH42</accession>
<dbReference type="InterPro" id="IPR001626">
    <property type="entry name" value="ABC_TroCD"/>
</dbReference>
<evidence type="ECO:0000256" key="2">
    <source>
        <dbReference type="ARBA" id="ARBA00008034"/>
    </source>
</evidence>
<feature type="transmembrane region" description="Helical" evidence="7">
    <location>
        <begin position="74"/>
        <end position="93"/>
    </location>
</feature>
<feature type="transmembrane region" description="Helical" evidence="7">
    <location>
        <begin position="113"/>
        <end position="134"/>
    </location>
</feature>
<gene>
    <name evidence="8" type="ORF">OJ962_10030</name>
</gene>
<reference evidence="8" key="1">
    <citation type="submission" date="2022-10" db="EMBL/GenBank/DDBJ databases">
        <title>The WGS of Solirubrobacter sp. CPCC 204708.</title>
        <authorList>
            <person name="Jiang Z."/>
        </authorList>
    </citation>
    <scope>NUCLEOTIDE SEQUENCE</scope>
    <source>
        <strain evidence="8">CPCC 204708</strain>
    </source>
</reference>
<keyword evidence="5 7" id="KW-0472">Membrane</keyword>
<evidence type="ECO:0000313" key="8">
    <source>
        <dbReference type="EMBL" id="MDA0137837.1"/>
    </source>
</evidence>
<name>A0ABT4RH42_9ACTN</name>
<dbReference type="InterPro" id="IPR037294">
    <property type="entry name" value="ABC_BtuC-like"/>
</dbReference>
<dbReference type="Pfam" id="PF00950">
    <property type="entry name" value="ABC-3"/>
    <property type="match status" value="1"/>
</dbReference>
<keyword evidence="3 6" id="KW-0812">Transmembrane</keyword>
<dbReference type="SUPFAM" id="SSF81345">
    <property type="entry name" value="ABC transporter involved in vitamin B12 uptake, BtuC"/>
    <property type="match status" value="1"/>
</dbReference>